<organism evidence="3 4">
    <name type="scientific">Gossypium anomalum</name>
    <dbReference type="NCBI Taxonomy" id="47600"/>
    <lineage>
        <taxon>Eukaryota</taxon>
        <taxon>Viridiplantae</taxon>
        <taxon>Streptophyta</taxon>
        <taxon>Embryophyta</taxon>
        <taxon>Tracheophyta</taxon>
        <taxon>Spermatophyta</taxon>
        <taxon>Magnoliopsida</taxon>
        <taxon>eudicotyledons</taxon>
        <taxon>Gunneridae</taxon>
        <taxon>Pentapetalae</taxon>
        <taxon>rosids</taxon>
        <taxon>malvids</taxon>
        <taxon>Malvales</taxon>
        <taxon>Malvaceae</taxon>
        <taxon>Malvoideae</taxon>
        <taxon>Gossypium</taxon>
    </lineage>
</organism>
<evidence type="ECO:0000313" key="3">
    <source>
        <dbReference type="EMBL" id="KAG8477931.1"/>
    </source>
</evidence>
<sequence>MHPLCAPFRYFMVLFDASSRWPHVSLLSTRNLAFARLLAQLIRLRAHFLDFPIRTIRLDNADAFSDPKKVTKLYIPAVNAPIKLDVPEGQNLVATESNTRLKHGRPIGSKDKNPQKKKGAKINDGEIKEKMIIPGSLEKTIDMTGRIVSEENQVPDNEEISIDYVMSGIKWNRNQIDFDDIFACNVALDVINNKEDYEPKSIEECKQRDEWPKWKEAIENELKSLVKREVFGPVVRMPTGVKPVGYKWVFVCKRNEKSEIVRYKARLVAQGFSQRLGIDYEETYSPVVDATTFRFLKSLAIREGLDLRLMDVVTAYLYSPLDTNIYMKLPEGFKLPEAVSSGSREHYSIKLYKSLYGLKQSGRMWYNRLSEYLLKEGYKNDPICPCIFIKKFGSGYVIIAVYVDDLNIIGTPKEIQRTVECLKKEFEMKDLGRTKFCLGLQIEHLKEGTLVNQSTYIEKVLKRFYMDKAHPITTPMVVRSLDLSKDHFRPQEDSEDFLGPEVSYLSAIGTLMYLASHTRLDISFSVNLLARFSSCPTRRHWTGVKQIFLYLQGTKNMGLFFPNKSKTELIGFADVGFMSDPHNGKSQTGYVFTYGGTAISWRSMKQTIAATSSNHAEILAIHEASRECVWLRSMIQHIRNNCGLSSGKEATTILFEDNTTCIDQLDSGYIKGDRTKHIAPKFFFTHDLQKIKEIKVKQISSSENLADLFTKALPTSVFQKLVYYIGMRHLRDLK</sequence>
<dbReference type="CDD" id="cd09272">
    <property type="entry name" value="RNase_HI_RT_Ty1"/>
    <property type="match status" value="1"/>
</dbReference>
<evidence type="ECO:0000313" key="4">
    <source>
        <dbReference type="Proteomes" id="UP000701853"/>
    </source>
</evidence>
<proteinExistence type="predicted"/>
<dbReference type="PANTHER" id="PTHR11439:SF486">
    <property type="entry name" value="RLK (RECEPTOR-LIKE KINASE) PROTEIN, PUTATIVE-RELATED"/>
    <property type="match status" value="1"/>
</dbReference>
<name>A0A8J5YDC6_9ROSI</name>
<comment type="caution">
    <text evidence="3">The sequence shown here is derived from an EMBL/GenBank/DDBJ whole genome shotgun (WGS) entry which is preliminary data.</text>
</comment>
<reference evidence="3 4" key="1">
    <citation type="journal article" date="2021" name="bioRxiv">
        <title>The Gossypium anomalum genome as a resource for cotton improvement and evolutionary analysis of hybrid incompatibility.</title>
        <authorList>
            <person name="Grover C.E."/>
            <person name="Yuan D."/>
            <person name="Arick M.A."/>
            <person name="Miller E.R."/>
            <person name="Hu G."/>
            <person name="Peterson D.G."/>
            <person name="Wendel J.F."/>
            <person name="Udall J.A."/>
        </authorList>
    </citation>
    <scope>NUCLEOTIDE SEQUENCE [LARGE SCALE GENOMIC DNA]</scope>
    <source>
        <strain evidence="3">JFW-Udall</strain>
        <tissue evidence="3">Leaf</tissue>
    </source>
</reference>
<dbReference type="InterPro" id="IPR043502">
    <property type="entry name" value="DNA/RNA_pol_sf"/>
</dbReference>
<dbReference type="OrthoDB" id="1726258at2759"/>
<gene>
    <name evidence="3" type="ORF">CXB51_027603</name>
</gene>
<evidence type="ECO:0000259" key="2">
    <source>
        <dbReference type="Pfam" id="PF07727"/>
    </source>
</evidence>
<dbReference type="Pfam" id="PF07727">
    <property type="entry name" value="RVT_2"/>
    <property type="match status" value="1"/>
</dbReference>
<dbReference type="InterPro" id="IPR013103">
    <property type="entry name" value="RVT_2"/>
</dbReference>
<feature type="region of interest" description="Disordered" evidence="1">
    <location>
        <begin position="97"/>
        <end position="120"/>
    </location>
</feature>
<dbReference type="EMBL" id="JAHUZN010000011">
    <property type="protein sequence ID" value="KAG8477931.1"/>
    <property type="molecule type" value="Genomic_DNA"/>
</dbReference>
<protein>
    <recommendedName>
        <fullName evidence="2">Reverse transcriptase Ty1/copia-type domain-containing protein</fullName>
    </recommendedName>
</protein>
<dbReference type="PANTHER" id="PTHR11439">
    <property type="entry name" value="GAG-POL-RELATED RETROTRANSPOSON"/>
    <property type="match status" value="1"/>
</dbReference>
<dbReference type="AlphaFoldDB" id="A0A8J5YDC6"/>
<accession>A0A8J5YDC6</accession>
<feature type="domain" description="Reverse transcriptase Ty1/copia-type" evidence="2">
    <location>
        <begin position="234"/>
        <end position="477"/>
    </location>
</feature>
<keyword evidence="4" id="KW-1185">Reference proteome</keyword>
<evidence type="ECO:0000256" key="1">
    <source>
        <dbReference type="SAM" id="MobiDB-lite"/>
    </source>
</evidence>
<dbReference type="Proteomes" id="UP000701853">
    <property type="component" value="Chromosome 11"/>
</dbReference>
<dbReference type="SUPFAM" id="SSF56672">
    <property type="entry name" value="DNA/RNA polymerases"/>
    <property type="match status" value="1"/>
</dbReference>